<evidence type="ECO:0000256" key="1">
    <source>
        <dbReference type="SAM" id="MobiDB-lite"/>
    </source>
</evidence>
<accession>A0ABP9I3D8</accession>
<reference evidence="3" key="1">
    <citation type="journal article" date="2019" name="Int. J. Syst. Evol. Microbiol.">
        <title>The Global Catalogue of Microorganisms (GCM) 10K type strain sequencing project: providing services to taxonomists for standard genome sequencing and annotation.</title>
        <authorList>
            <consortium name="The Broad Institute Genomics Platform"/>
            <consortium name="The Broad Institute Genome Sequencing Center for Infectious Disease"/>
            <person name="Wu L."/>
            <person name="Ma J."/>
        </authorList>
    </citation>
    <scope>NUCLEOTIDE SEQUENCE [LARGE SCALE GENOMIC DNA]</scope>
    <source>
        <strain evidence="3">JCM 17657</strain>
    </source>
</reference>
<feature type="compositionally biased region" description="Basic and acidic residues" evidence="1">
    <location>
        <begin position="26"/>
        <end position="46"/>
    </location>
</feature>
<sequence length="86" mass="9248">MQECRPREPEDDAEPVVGEQPQAGVAREREGAAEQEDLERAADPGPRHSQSVRSTHALHPRSPNVSRATHLVFSTPGAAGTMIRAG</sequence>
<evidence type="ECO:0000313" key="2">
    <source>
        <dbReference type="EMBL" id="GAA4985931.1"/>
    </source>
</evidence>
<gene>
    <name evidence="2" type="ORF">GCM10023257_26660</name>
</gene>
<proteinExistence type="predicted"/>
<name>A0ABP9I3D8_9ACTN</name>
<protein>
    <submittedName>
        <fullName evidence="2">Uncharacterized protein</fullName>
    </submittedName>
</protein>
<evidence type="ECO:0000313" key="3">
    <source>
        <dbReference type="Proteomes" id="UP001500610"/>
    </source>
</evidence>
<feature type="region of interest" description="Disordered" evidence="1">
    <location>
        <begin position="1"/>
        <end position="86"/>
    </location>
</feature>
<dbReference type="EMBL" id="BAABIV010000011">
    <property type="protein sequence ID" value="GAA4985931.1"/>
    <property type="molecule type" value="Genomic_DNA"/>
</dbReference>
<comment type="caution">
    <text evidence="2">The sequence shown here is derived from an EMBL/GenBank/DDBJ whole genome shotgun (WGS) entry which is preliminary data.</text>
</comment>
<keyword evidence="3" id="KW-1185">Reference proteome</keyword>
<dbReference type="Proteomes" id="UP001500610">
    <property type="component" value="Unassembled WGS sequence"/>
</dbReference>
<organism evidence="2 3">
    <name type="scientific">Streptomyces hyderabadensis</name>
    <dbReference type="NCBI Taxonomy" id="598549"/>
    <lineage>
        <taxon>Bacteria</taxon>
        <taxon>Bacillati</taxon>
        <taxon>Actinomycetota</taxon>
        <taxon>Actinomycetes</taxon>
        <taxon>Kitasatosporales</taxon>
        <taxon>Streptomycetaceae</taxon>
        <taxon>Streptomyces</taxon>
    </lineage>
</organism>